<protein>
    <submittedName>
        <fullName evidence="2">Uncharacterized protein</fullName>
    </submittedName>
</protein>
<proteinExistence type="predicted"/>
<evidence type="ECO:0000256" key="1">
    <source>
        <dbReference type="SAM" id="SignalP"/>
    </source>
</evidence>
<reference evidence="2 3" key="1">
    <citation type="submission" date="2022-09" db="EMBL/GenBank/DDBJ databases">
        <authorList>
            <person name="Han X.L."/>
            <person name="Wang Q."/>
            <person name="Lu T."/>
        </authorList>
    </citation>
    <scope>NUCLEOTIDE SEQUENCE [LARGE SCALE GENOMIC DNA]</scope>
    <source>
        <strain evidence="2 3">WQ 127069</strain>
    </source>
</reference>
<sequence length="169" mass="19251">MKKMWRTLLITSLLSLIMSGLTSAQTNGDYAPVAKSSDTHPAYIQDMYTDNGKTYIVVDDIEWYEGKEADAVFAQREPEFGQMGAPSGYYIVNDNTKLQTFEIQRDATVLMQIYNRNGSPEEAQIVWNEPITLNNFKAIFSKDAVIHEYPYHLTVKNGKIVNIVQQYLP</sequence>
<comment type="caution">
    <text evidence="2">The sequence shown here is derived from an EMBL/GenBank/DDBJ whole genome shotgun (WGS) entry which is preliminary data.</text>
</comment>
<dbReference type="RefSeq" id="WP_262686966.1">
    <property type="nucleotide sequence ID" value="NZ_JAOQIO010000098.1"/>
</dbReference>
<evidence type="ECO:0000313" key="3">
    <source>
        <dbReference type="Proteomes" id="UP001652445"/>
    </source>
</evidence>
<feature type="signal peptide" evidence="1">
    <location>
        <begin position="1"/>
        <end position="24"/>
    </location>
</feature>
<accession>A0ABT2UNA2</accession>
<organism evidence="2 3">
    <name type="scientific">Paenibacillus baimaensis</name>
    <dbReference type="NCBI Taxonomy" id="2982185"/>
    <lineage>
        <taxon>Bacteria</taxon>
        <taxon>Bacillati</taxon>
        <taxon>Bacillota</taxon>
        <taxon>Bacilli</taxon>
        <taxon>Bacillales</taxon>
        <taxon>Paenibacillaceae</taxon>
        <taxon>Paenibacillus</taxon>
    </lineage>
</organism>
<keyword evidence="1" id="KW-0732">Signal</keyword>
<evidence type="ECO:0000313" key="2">
    <source>
        <dbReference type="EMBL" id="MCU6796130.1"/>
    </source>
</evidence>
<dbReference type="EMBL" id="JAOQIO010000098">
    <property type="protein sequence ID" value="MCU6796130.1"/>
    <property type="molecule type" value="Genomic_DNA"/>
</dbReference>
<keyword evidence="3" id="KW-1185">Reference proteome</keyword>
<gene>
    <name evidence="2" type="ORF">OB236_28815</name>
</gene>
<name>A0ABT2UNA2_9BACL</name>
<feature type="chain" id="PRO_5047293905" evidence="1">
    <location>
        <begin position="25"/>
        <end position="169"/>
    </location>
</feature>
<dbReference type="Proteomes" id="UP001652445">
    <property type="component" value="Unassembled WGS sequence"/>
</dbReference>